<feature type="region of interest" description="Disordered" evidence="1">
    <location>
        <begin position="73"/>
        <end position="94"/>
    </location>
</feature>
<protein>
    <submittedName>
        <fullName evidence="2">Uncharacterized protein</fullName>
    </submittedName>
</protein>
<dbReference type="EMBL" id="JADGMQ010000002">
    <property type="protein sequence ID" value="MBI1620064.1"/>
    <property type="molecule type" value="Genomic_DNA"/>
</dbReference>
<accession>A0ABS0SBA3</accession>
<sequence>MNPESQIRTIVIDGKLPVSTIVARLVEHQIMGAAVGIDFDGVEDAQAKQIEINAMIREINETANRRTAAALNPVHPEGNRKARRAAAAQRRGKR</sequence>
<proteinExistence type="predicted"/>
<name>A0ABS0SBA3_9HYPH</name>
<evidence type="ECO:0000313" key="3">
    <source>
        <dbReference type="Proteomes" id="UP000601789"/>
    </source>
</evidence>
<keyword evidence="3" id="KW-1185">Reference proteome</keyword>
<dbReference type="RefSeq" id="WP_198475011.1">
    <property type="nucleotide sequence ID" value="NZ_JADGMQ010000002.1"/>
</dbReference>
<evidence type="ECO:0000313" key="2">
    <source>
        <dbReference type="EMBL" id="MBI1620064.1"/>
    </source>
</evidence>
<feature type="compositionally biased region" description="Low complexity" evidence="1">
    <location>
        <begin position="85"/>
        <end position="94"/>
    </location>
</feature>
<reference evidence="2 3" key="1">
    <citation type="submission" date="2020-10" db="EMBL/GenBank/DDBJ databases">
        <title>Aquamicrobium zhengzhouensis sp. nov., a exopolysaccharide producing bacterium isolated from farmland soil.</title>
        <authorList>
            <person name="Wang X."/>
        </authorList>
    </citation>
    <scope>NUCLEOTIDE SEQUENCE [LARGE SCALE GENOMIC DNA]</scope>
    <source>
        <strain evidence="3">cd-1</strain>
    </source>
</reference>
<organism evidence="2 3">
    <name type="scientific">Aquamicrobium zhengzhouense</name>
    <dbReference type="NCBI Taxonomy" id="2781738"/>
    <lineage>
        <taxon>Bacteria</taxon>
        <taxon>Pseudomonadati</taxon>
        <taxon>Pseudomonadota</taxon>
        <taxon>Alphaproteobacteria</taxon>
        <taxon>Hyphomicrobiales</taxon>
        <taxon>Phyllobacteriaceae</taxon>
        <taxon>Aquamicrobium</taxon>
    </lineage>
</organism>
<gene>
    <name evidence="2" type="ORF">IOD40_05220</name>
</gene>
<evidence type="ECO:0000256" key="1">
    <source>
        <dbReference type="SAM" id="MobiDB-lite"/>
    </source>
</evidence>
<dbReference type="Proteomes" id="UP000601789">
    <property type="component" value="Unassembled WGS sequence"/>
</dbReference>
<comment type="caution">
    <text evidence="2">The sequence shown here is derived from an EMBL/GenBank/DDBJ whole genome shotgun (WGS) entry which is preliminary data.</text>
</comment>